<dbReference type="PANTHER" id="PTHR36932">
    <property type="entry name" value="CAPSULAR POLYSACCHARIDE BIOSYNTHESIS PROTEIN"/>
    <property type="match status" value="1"/>
</dbReference>
<accession>A0A5J6L607</accession>
<dbReference type="KEGG" id="mlz:F6J85_13715"/>
<dbReference type="SUPFAM" id="SSF56801">
    <property type="entry name" value="Acetyl-CoA synthetase-like"/>
    <property type="match status" value="1"/>
</dbReference>
<dbReference type="EMBL" id="CP044232">
    <property type="protein sequence ID" value="QEW04044.1"/>
    <property type="molecule type" value="Genomic_DNA"/>
</dbReference>
<dbReference type="AlphaFoldDB" id="A0A5J6L607"/>
<organism evidence="2 3">
    <name type="scientific">Microbacterium lushaniae</name>
    <dbReference type="NCBI Taxonomy" id="2614639"/>
    <lineage>
        <taxon>Bacteria</taxon>
        <taxon>Bacillati</taxon>
        <taxon>Actinomycetota</taxon>
        <taxon>Actinomycetes</taxon>
        <taxon>Micrococcales</taxon>
        <taxon>Microbacteriaceae</taxon>
        <taxon>Microbacterium</taxon>
    </lineage>
</organism>
<dbReference type="InterPro" id="IPR053158">
    <property type="entry name" value="CapK_Type1_Caps_Biosynth"/>
</dbReference>
<name>A0A5J6L607_9MICO</name>
<sequence>MRPPHGRCWRRVTPCAVTAPSPRRTRRIGTAPRSRAASTRRGRGRPPQGTPVSDTGPSDDPLALAEYAAGEAAVLSDAERWPTMDAAGAARLHRWRTHPAAPPWVHETGDRVTPDMLDRVRTPLPTEGWLEEHLETARRLLHYRGRTGLHTLADFPPISRAHLAADIAAFVPLDADLGRILHGTSSGSTGAALLIPDDVEEVARGFHHLVGLVAGAGVAWRPDGERLALVSVVHQRQAFTYVSLVSGFAQRAMVRLNLAAHAWGAASDRAAFLADADPQVITGNPTSLAELLAPDLRGAVRPLALFSGAMALAAPLRADLEAAFGCPVFDVYGLHETRPIAVRTDDGPFRVLDRRVLVETLGPDGRPVADGEVGEITVTAGENPLLPLVRYRTGDFGRLVPLPGGGVGIADLEGREHTVFAGGGGGRIPCVDLTQQLQAHGARGWSVEQSADGSVRARIAGGDADAVAGALRALLGQPLEVERLERVADLGDGKPRRYRSAAR</sequence>
<dbReference type="PANTHER" id="PTHR36932:SF1">
    <property type="entry name" value="CAPSULAR POLYSACCHARIDE BIOSYNTHESIS PROTEIN"/>
    <property type="match status" value="1"/>
</dbReference>
<feature type="region of interest" description="Disordered" evidence="1">
    <location>
        <begin position="15"/>
        <end position="62"/>
    </location>
</feature>
<evidence type="ECO:0000313" key="2">
    <source>
        <dbReference type="EMBL" id="QEW04044.1"/>
    </source>
</evidence>
<proteinExistence type="predicted"/>
<evidence type="ECO:0000256" key="1">
    <source>
        <dbReference type="SAM" id="MobiDB-lite"/>
    </source>
</evidence>
<dbReference type="Gene3D" id="3.40.50.12780">
    <property type="entry name" value="N-terminal domain of ligase-like"/>
    <property type="match status" value="1"/>
</dbReference>
<keyword evidence="3" id="KW-1185">Reference proteome</keyword>
<reference evidence="3" key="1">
    <citation type="submission" date="2019-09" db="EMBL/GenBank/DDBJ databases">
        <title>Mumia zhuanghuii sp. nov. isolated from the intestinal contents of plateau pika (Ochotona curzoniae) in the Qinghai-Tibet plateau of China.</title>
        <authorList>
            <person name="Tian Z."/>
        </authorList>
    </citation>
    <scope>NUCLEOTIDE SEQUENCE [LARGE SCALE GENOMIC DNA]</scope>
    <source>
        <strain evidence="3">L-031</strain>
    </source>
</reference>
<dbReference type="Proteomes" id="UP000325516">
    <property type="component" value="Chromosome"/>
</dbReference>
<protein>
    <submittedName>
        <fullName evidence="2">AMP-binding protein</fullName>
    </submittedName>
</protein>
<gene>
    <name evidence="2" type="ORF">F6J85_13715</name>
</gene>
<dbReference type="InterPro" id="IPR042099">
    <property type="entry name" value="ANL_N_sf"/>
</dbReference>
<evidence type="ECO:0000313" key="3">
    <source>
        <dbReference type="Proteomes" id="UP000325516"/>
    </source>
</evidence>